<dbReference type="InterPro" id="IPR058625">
    <property type="entry name" value="MdtA-like_BSH"/>
</dbReference>
<feature type="domain" description="YknX-like C-terminal permuted SH3-like" evidence="6">
    <location>
        <begin position="305"/>
        <end position="371"/>
    </location>
</feature>
<reference evidence="8" key="1">
    <citation type="journal article" date="2019" name="Int. J. Syst. Evol. Microbiol.">
        <title>The Global Catalogue of Microorganisms (GCM) 10K type strain sequencing project: providing services to taxonomists for standard genome sequencing and annotation.</title>
        <authorList>
            <consortium name="The Broad Institute Genomics Platform"/>
            <consortium name="The Broad Institute Genome Sequencing Center for Infectious Disease"/>
            <person name="Wu L."/>
            <person name="Ma J."/>
        </authorList>
    </citation>
    <scope>NUCLEOTIDE SEQUENCE [LARGE SCALE GENOMIC DNA]</scope>
    <source>
        <strain evidence="8">NBRC 101365</strain>
    </source>
</reference>
<dbReference type="PANTHER" id="PTHR30158">
    <property type="entry name" value="ACRA/E-RELATED COMPONENT OF DRUG EFFLUX TRANSPORTER"/>
    <property type="match status" value="1"/>
</dbReference>
<evidence type="ECO:0000313" key="8">
    <source>
        <dbReference type="Proteomes" id="UP001156882"/>
    </source>
</evidence>
<feature type="coiled-coil region" evidence="2">
    <location>
        <begin position="109"/>
        <end position="136"/>
    </location>
</feature>
<keyword evidence="2" id="KW-0175">Coiled coil</keyword>
<feature type="domain" description="Multidrug resistance protein MdtA-like barrel-sandwich hybrid" evidence="4">
    <location>
        <begin position="68"/>
        <end position="207"/>
    </location>
</feature>
<evidence type="ECO:0000259" key="3">
    <source>
        <dbReference type="Pfam" id="PF25876"/>
    </source>
</evidence>
<dbReference type="SUPFAM" id="SSF111369">
    <property type="entry name" value="HlyD-like secretion proteins"/>
    <property type="match status" value="1"/>
</dbReference>
<comment type="caution">
    <text evidence="7">The sequence shown here is derived from an EMBL/GenBank/DDBJ whole genome shotgun (WGS) entry which is preliminary data.</text>
</comment>
<name>A0ABQ6CMZ9_9HYPH</name>
<keyword evidence="8" id="KW-1185">Reference proteome</keyword>
<dbReference type="InterPro" id="IPR058637">
    <property type="entry name" value="YknX-like_C"/>
</dbReference>
<accession>A0ABQ6CMZ9</accession>
<evidence type="ECO:0000256" key="1">
    <source>
        <dbReference type="ARBA" id="ARBA00009477"/>
    </source>
</evidence>
<dbReference type="Pfam" id="PF25944">
    <property type="entry name" value="Beta-barrel_RND"/>
    <property type="match status" value="1"/>
</dbReference>
<dbReference type="InterPro" id="IPR006143">
    <property type="entry name" value="RND_pump_MFP"/>
</dbReference>
<comment type="similarity">
    <text evidence="1">Belongs to the membrane fusion protein (MFP) (TC 8.A.1) family.</text>
</comment>
<dbReference type="Pfam" id="PF25917">
    <property type="entry name" value="BSH_RND"/>
    <property type="match status" value="1"/>
</dbReference>
<feature type="domain" description="Multidrug resistance protein MdtA-like alpha-helical hairpin" evidence="3">
    <location>
        <begin position="109"/>
        <end position="178"/>
    </location>
</feature>
<evidence type="ECO:0000259" key="5">
    <source>
        <dbReference type="Pfam" id="PF25944"/>
    </source>
</evidence>
<organism evidence="7 8">
    <name type="scientific">Labrys miyagiensis</name>
    <dbReference type="NCBI Taxonomy" id="346912"/>
    <lineage>
        <taxon>Bacteria</taxon>
        <taxon>Pseudomonadati</taxon>
        <taxon>Pseudomonadota</taxon>
        <taxon>Alphaproteobacteria</taxon>
        <taxon>Hyphomicrobiales</taxon>
        <taxon>Xanthobacteraceae</taxon>
        <taxon>Labrys</taxon>
    </lineage>
</organism>
<dbReference type="Gene3D" id="2.40.50.100">
    <property type="match status" value="1"/>
</dbReference>
<dbReference type="Gene3D" id="2.40.30.170">
    <property type="match status" value="1"/>
</dbReference>
<dbReference type="EMBL" id="BSPC01000052">
    <property type="protein sequence ID" value="GLS21688.1"/>
    <property type="molecule type" value="Genomic_DNA"/>
</dbReference>
<feature type="domain" description="Multidrug resistance protein MdtA-like beta-barrel" evidence="5">
    <location>
        <begin position="214"/>
        <end position="299"/>
    </location>
</feature>
<evidence type="ECO:0000256" key="2">
    <source>
        <dbReference type="SAM" id="Coils"/>
    </source>
</evidence>
<proteinExistence type="inferred from homology"/>
<evidence type="ECO:0000313" key="7">
    <source>
        <dbReference type="EMBL" id="GLS21688.1"/>
    </source>
</evidence>
<sequence>MVDLKRENLPAILQKNTAIILLATAFHLMPVLSTRAADEAGVSVVAAPAELKPISNALEFVGRVEAPEKVAIRARVKGVLEDVLFREGDTIKAGTPLYRIEKSLFDADVQQAEGTLQRTQAELTLASIQRQRAQQLLERNAGTAVAFDQAVAQEAQAKAATISAGANLDTAKINLGYTDITAPISGRIGMTAVSKGNLVGPDSGELTSIVSQDPMYVTFPVSQRDITAAQKAGKVNDPKSIKLRIRFSDGTLYDQIGQISFLDVSVDRSTDTLIVRGDIANPTKTLVDGQLVKVELEAGTPEERVVVPQSALIADQQGVYVFIVEDGKAAIRRLKTQGSSGANAVVSSGLNGGELVITDGFQSIRPGVAVRPSPAPALNTGG</sequence>
<dbReference type="Pfam" id="PF25876">
    <property type="entry name" value="HH_MFP_RND"/>
    <property type="match status" value="1"/>
</dbReference>
<dbReference type="InterPro" id="IPR058624">
    <property type="entry name" value="MdtA-like_HH"/>
</dbReference>
<protein>
    <submittedName>
        <fullName evidence="7">RND transporter MFP subunit</fullName>
    </submittedName>
</protein>
<dbReference type="Pfam" id="PF25989">
    <property type="entry name" value="YknX_C"/>
    <property type="match status" value="1"/>
</dbReference>
<dbReference type="Gene3D" id="1.10.287.470">
    <property type="entry name" value="Helix hairpin bin"/>
    <property type="match status" value="1"/>
</dbReference>
<dbReference type="PANTHER" id="PTHR30158:SF3">
    <property type="entry name" value="MULTIDRUG EFFLUX PUMP SUBUNIT ACRA-RELATED"/>
    <property type="match status" value="1"/>
</dbReference>
<dbReference type="Gene3D" id="2.40.420.20">
    <property type="match status" value="1"/>
</dbReference>
<dbReference type="InterPro" id="IPR058626">
    <property type="entry name" value="MdtA-like_b-barrel"/>
</dbReference>
<dbReference type="NCBIfam" id="TIGR01730">
    <property type="entry name" value="RND_mfp"/>
    <property type="match status" value="1"/>
</dbReference>
<dbReference type="Proteomes" id="UP001156882">
    <property type="component" value="Unassembled WGS sequence"/>
</dbReference>
<gene>
    <name evidence="7" type="ORF">GCM10007874_47050</name>
</gene>
<evidence type="ECO:0000259" key="4">
    <source>
        <dbReference type="Pfam" id="PF25917"/>
    </source>
</evidence>
<evidence type="ECO:0000259" key="6">
    <source>
        <dbReference type="Pfam" id="PF25989"/>
    </source>
</evidence>